<proteinExistence type="predicted"/>
<gene>
    <name evidence="2" type="ORF">BKIR_c47_5609</name>
</gene>
<dbReference type="HOGENOM" id="CLU_158447_1_0_4"/>
<dbReference type="InterPro" id="IPR008816">
    <property type="entry name" value="Gly_zipper_2TM_dom"/>
</dbReference>
<dbReference type="EMBL" id="CAFE01000213">
    <property type="protein sequence ID" value="CCD39319.1"/>
    <property type="molecule type" value="Genomic_DNA"/>
</dbReference>
<reference evidence="2 3" key="2">
    <citation type="submission" date="2011-10" db="EMBL/GenBank/DDBJ databases">
        <title>Draft genome sequence of Candidatus Burkholderia kirkii.</title>
        <authorList>
            <person name="Carlier A.L."/>
            <person name="Eberl L."/>
        </authorList>
    </citation>
    <scope>NUCLEOTIDE SEQUENCE [LARGE SCALE GENOMIC DNA]</scope>
    <source>
        <strain evidence="2 3">UZHbot1</strain>
    </source>
</reference>
<evidence type="ECO:0000259" key="1">
    <source>
        <dbReference type="Pfam" id="PF05433"/>
    </source>
</evidence>
<comment type="caution">
    <text evidence="2">The sequence shown here is derived from an EMBL/GenBank/DDBJ whole genome shotgun (WGS) entry which is preliminary data.</text>
</comment>
<dbReference type="BioCyc" id="CBUR1055526:G10QW-436-MONOMER"/>
<sequence length="45" mass="4055">MTTRQRDTAIGAGVGTAGGAAIGGNALSTLGGAAVGGVIGNQVGK</sequence>
<keyword evidence="3" id="KW-1185">Reference proteome</keyword>
<reference evidence="2 3" key="1">
    <citation type="submission" date="2011-09" db="EMBL/GenBank/DDBJ databases">
        <authorList>
            <person name="Carlier A."/>
        </authorList>
    </citation>
    <scope>NUCLEOTIDE SEQUENCE [LARGE SCALE GENOMIC DNA]</scope>
    <source>
        <strain evidence="2 3">UZHbot1</strain>
    </source>
</reference>
<dbReference type="Pfam" id="PF05433">
    <property type="entry name" value="Rick_17kDa_Anti"/>
    <property type="match status" value="1"/>
</dbReference>
<feature type="domain" description="Glycine zipper 2TM" evidence="1">
    <location>
        <begin position="7"/>
        <end position="44"/>
    </location>
</feature>
<dbReference type="Proteomes" id="UP000003511">
    <property type="component" value="Unassembled WGS sequence"/>
</dbReference>
<evidence type="ECO:0000313" key="3">
    <source>
        <dbReference type="Proteomes" id="UP000003511"/>
    </source>
</evidence>
<organism evidence="2 3">
    <name type="scientific">Candidatus Paraburkholderia kirkii UZHbot1</name>
    <dbReference type="NCBI Taxonomy" id="1055526"/>
    <lineage>
        <taxon>Bacteria</taxon>
        <taxon>Pseudomonadati</taxon>
        <taxon>Pseudomonadota</taxon>
        <taxon>Betaproteobacteria</taxon>
        <taxon>Burkholderiales</taxon>
        <taxon>Burkholderiaceae</taxon>
        <taxon>Paraburkholderia</taxon>
    </lineage>
</organism>
<name>U3UAX6_9BURK</name>
<protein>
    <submittedName>
        <fullName evidence="2">WGS project CAFE00000000 data, contig bkir_c47</fullName>
    </submittedName>
</protein>
<dbReference type="AlphaFoldDB" id="U3UAX6"/>
<accession>U3UAX6</accession>
<evidence type="ECO:0000313" key="2">
    <source>
        <dbReference type="EMBL" id="CCD39319.1"/>
    </source>
</evidence>
<dbReference type="GO" id="GO:0019867">
    <property type="term" value="C:outer membrane"/>
    <property type="evidence" value="ECO:0007669"/>
    <property type="project" value="InterPro"/>
</dbReference>